<dbReference type="Pfam" id="PF01882">
    <property type="entry name" value="DUF58"/>
    <property type="match status" value="1"/>
</dbReference>
<evidence type="ECO:0000256" key="1">
    <source>
        <dbReference type="SAM" id="MobiDB-lite"/>
    </source>
</evidence>
<evidence type="ECO:0000313" key="4">
    <source>
        <dbReference type="Proteomes" id="UP000321827"/>
    </source>
</evidence>
<dbReference type="OrthoDB" id="9776116at2"/>
<sequence length="250" mass="28369">MFRYRIRTTLRRPLPGGRKSRRAGESLDFMELRGYTPGDDPRFVDWKAYARTGRLYTRVWEGEERARFTLWLDGSPSMELHGKRAYAREVARVLLAAALPDETHALTPGGLRRLRSPGEHDRLEADPRGPMAALGELVRARGQLVLVTDALDEGDWSAFLRRLAPRRPLLVQVLAPEELDPPRREAEWRDVETGRRQRVDAAGLAAWRAALEAHLRALHRLAAAQGGYAHLRVGEAVVPALRRQGVLEWR</sequence>
<dbReference type="RefSeq" id="WP_147147749.1">
    <property type="nucleotide sequence ID" value="NZ_BJXN01000010.1"/>
</dbReference>
<gene>
    <name evidence="3" type="ORF">ODE01S_16430</name>
</gene>
<dbReference type="Proteomes" id="UP000321827">
    <property type="component" value="Unassembled WGS sequence"/>
</dbReference>
<dbReference type="EMBL" id="BJXN01000010">
    <property type="protein sequence ID" value="GEM90209.1"/>
    <property type="molecule type" value="Genomic_DNA"/>
</dbReference>
<dbReference type="InterPro" id="IPR002881">
    <property type="entry name" value="DUF58"/>
</dbReference>
<dbReference type="PANTHER" id="PTHR33608:SF6">
    <property type="entry name" value="BLL2464 PROTEIN"/>
    <property type="match status" value="1"/>
</dbReference>
<proteinExistence type="predicted"/>
<feature type="domain" description="DUF58" evidence="2">
    <location>
        <begin position="31"/>
        <end position="97"/>
    </location>
</feature>
<evidence type="ECO:0000313" key="3">
    <source>
        <dbReference type="EMBL" id="GEM90209.1"/>
    </source>
</evidence>
<dbReference type="PANTHER" id="PTHR33608">
    <property type="entry name" value="BLL2464 PROTEIN"/>
    <property type="match status" value="1"/>
</dbReference>
<organism evidence="3 4">
    <name type="scientific">Oceanithermus desulfurans NBRC 100063</name>
    <dbReference type="NCBI Taxonomy" id="1227550"/>
    <lineage>
        <taxon>Bacteria</taxon>
        <taxon>Thermotogati</taxon>
        <taxon>Deinococcota</taxon>
        <taxon>Deinococci</taxon>
        <taxon>Thermales</taxon>
        <taxon>Thermaceae</taxon>
        <taxon>Oceanithermus</taxon>
    </lineage>
</organism>
<feature type="compositionally biased region" description="Basic and acidic residues" evidence="1">
    <location>
        <begin position="116"/>
        <end position="127"/>
    </location>
</feature>
<name>A0A511RKP0_9DEIN</name>
<comment type="caution">
    <text evidence="3">The sequence shown here is derived from an EMBL/GenBank/DDBJ whole genome shotgun (WGS) entry which is preliminary data.</text>
</comment>
<feature type="region of interest" description="Disordered" evidence="1">
    <location>
        <begin position="108"/>
        <end position="127"/>
    </location>
</feature>
<dbReference type="AlphaFoldDB" id="A0A511RKP0"/>
<protein>
    <recommendedName>
        <fullName evidence="2">DUF58 domain-containing protein</fullName>
    </recommendedName>
</protein>
<reference evidence="3 4" key="1">
    <citation type="submission" date="2019-07" db="EMBL/GenBank/DDBJ databases">
        <title>Whole genome shotgun sequence of Oceanithermus desulfurans NBRC 100063.</title>
        <authorList>
            <person name="Hosoyama A."/>
            <person name="Uohara A."/>
            <person name="Ohji S."/>
            <person name="Ichikawa N."/>
        </authorList>
    </citation>
    <scope>NUCLEOTIDE SEQUENCE [LARGE SCALE GENOMIC DNA]</scope>
    <source>
        <strain evidence="3 4">NBRC 100063</strain>
    </source>
</reference>
<accession>A0A511RKP0</accession>
<evidence type="ECO:0000259" key="2">
    <source>
        <dbReference type="Pfam" id="PF01882"/>
    </source>
</evidence>